<reference evidence="2" key="1">
    <citation type="submission" date="2023-07" db="EMBL/GenBank/DDBJ databases">
        <title>Between Cages and Wild: Unraveling the Impact of Captivity on Animal Microbiomes and Antimicrobial Resistance.</title>
        <authorList>
            <person name="Schmartz G.P."/>
            <person name="Rehner J."/>
            <person name="Schuff M.J."/>
            <person name="Becker S.L."/>
            <person name="Kravczyk M."/>
            <person name="Gurevich A."/>
            <person name="Francke R."/>
            <person name="Mueller R."/>
            <person name="Keller V."/>
            <person name="Keller A."/>
        </authorList>
    </citation>
    <scope>NUCLEOTIDE SEQUENCE</scope>
    <source>
        <strain evidence="2">S12M_St_49</strain>
    </source>
</reference>
<dbReference type="EMBL" id="JAUMVS010000012">
    <property type="protein sequence ID" value="MDO4841351.1"/>
    <property type="molecule type" value="Genomic_DNA"/>
</dbReference>
<dbReference type="GO" id="GO:0003700">
    <property type="term" value="F:DNA-binding transcription factor activity"/>
    <property type="evidence" value="ECO:0007669"/>
    <property type="project" value="InterPro"/>
</dbReference>
<dbReference type="SUPFAM" id="SSF46785">
    <property type="entry name" value="Winged helix' DNA-binding domain"/>
    <property type="match status" value="1"/>
</dbReference>
<dbReference type="InterPro" id="IPR036390">
    <property type="entry name" value="WH_DNA-bd_sf"/>
</dbReference>
<evidence type="ECO:0000313" key="3">
    <source>
        <dbReference type="Proteomes" id="UP001168575"/>
    </source>
</evidence>
<organism evidence="2 3">
    <name type="scientific">Phoenicibacter congonensis</name>
    <dbReference type="NCBI Taxonomy" id="1944646"/>
    <lineage>
        <taxon>Bacteria</taxon>
        <taxon>Bacillati</taxon>
        <taxon>Actinomycetota</taxon>
        <taxon>Coriobacteriia</taxon>
        <taxon>Eggerthellales</taxon>
        <taxon>Eggerthellaceae</taxon>
        <taxon>Phoenicibacter</taxon>
    </lineage>
</organism>
<proteinExistence type="predicted"/>
<accession>A0AA43RI97</accession>
<feature type="domain" description="HTH lysR-type" evidence="1">
    <location>
        <begin position="32"/>
        <end position="88"/>
    </location>
</feature>
<comment type="caution">
    <text evidence="2">The sequence shown here is derived from an EMBL/GenBank/DDBJ whole genome shotgun (WGS) entry which is preliminary data.</text>
</comment>
<dbReference type="Proteomes" id="UP001168575">
    <property type="component" value="Unassembled WGS sequence"/>
</dbReference>
<dbReference type="Pfam" id="PF00126">
    <property type="entry name" value="HTH_1"/>
    <property type="match status" value="1"/>
</dbReference>
<dbReference type="InterPro" id="IPR051815">
    <property type="entry name" value="Molybdate_resp_trans_reg"/>
</dbReference>
<keyword evidence="3" id="KW-1185">Reference proteome</keyword>
<protein>
    <submittedName>
        <fullName evidence="2">LysR family transcriptional regulator</fullName>
    </submittedName>
</protein>
<sequence>MEPTTHIVPAIKLSFVNPDSDSRSVLGKGVIRLMQYVEETNSLNQAAKNMNMAYSKAWKITKRTSEALGFELIESVRPTGSRLTPEGKQILEIYLALEKDLKNTATKKFNQLSKESSQKEED</sequence>
<evidence type="ECO:0000259" key="1">
    <source>
        <dbReference type="Pfam" id="PF00126"/>
    </source>
</evidence>
<evidence type="ECO:0000313" key="2">
    <source>
        <dbReference type="EMBL" id="MDO4841351.1"/>
    </source>
</evidence>
<gene>
    <name evidence="2" type="ORF">Q3982_01565</name>
</gene>
<dbReference type="Gene3D" id="1.10.10.10">
    <property type="entry name" value="Winged helix-like DNA-binding domain superfamily/Winged helix DNA-binding domain"/>
    <property type="match status" value="1"/>
</dbReference>
<dbReference type="InterPro" id="IPR036388">
    <property type="entry name" value="WH-like_DNA-bd_sf"/>
</dbReference>
<dbReference type="PANTHER" id="PTHR30432">
    <property type="entry name" value="TRANSCRIPTIONAL REGULATOR MODE"/>
    <property type="match status" value="1"/>
</dbReference>
<dbReference type="AlphaFoldDB" id="A0AA43RI97"/>
<dbReference type="PANTHER" id="PTHR30432:SF1">
    <property type="entry name" value="DNA-BINDING TRANSCRIPTIONAL DUAL REGULATOR MODE"/>
    <property type="match status" value="1"/>
</dbReference>
<dbReference type="InterPro" id="IPR000847">
    <property type="entry name" value="LysR_HTH_N"/>
</dbReference>
<name>A0AA43RI97_9ACTN</name>